<feature type="binding site" description="covalent" evidence="6">
    <location>
        <position position="31"/>
    </location>
    <ligand>
        <name>heme c</name>
        <dbReference type="ChEBI" id="CHEBI:61717"/>
    </ligand>
</feature>
<accession>A0A847RZH9</accession>
<evidence type="ECO:0000256" key="4">
    <source>
        <dbReference type="ARBA" id="ARBA00022982"/>
    </source>
</evidence>
<dbReference type="InterPro" id="IPR002324">
    <property type="entry name" value="Cyt_c_ID"/>
</dbReference>
<keyword evidence="1" id="KW-0813">Transport</keyword>
<dbReference type="PRINTS" id="PR00606">
    <property type="entry name" value="CYTCHROMECID"/>
</dbReference>
<comment type="PTM">
    <text evidence="6">Binds 1 heme c group covalently per subunit.</text>
</comment>
<dbReference type="EMBL" id="JABAIM010000004">
    <property type="protein sequence ID" value="NLR76510.1"/>
    <property type="molecule type" value="Genomic_DNA"/>
</dbReference>
<reference evidence="9 10" key="1">
    <citation type="submission" date="2020-04" db="EMBL/GenBank/DDBJ databases">
        <title>Draft genome of Leeia sp. IMCC25680.</title>
        <authorList>
            <person name="Song J."/>
            <person name="Cho J.-C."/>
        </authorList>
    </citation>
    <scope>NUCLEOTIDE SEQUENCE [LARGE SCALE GENOMIC DNA]</scope>
    <source>
        <strain evidence="9 10">IMCC25680</strain>
    </source>
</reference>
<organism evidence="9 10">
    <name type="scientific">Leeia aquatica</name>
    <dbReference type="NCBI Taxonomy" id="2725557"/>
    <lineage>
        <taxon>Bacteria</taxon>
        <taxon>Pseudomonadati</taxon>
        <taxon>Pseudomonadota</taxon>
        <taxon>Betaproteobacteria</taxon>
        <taxon>Neisseriales</taxon>
        <taxon>Leeiaceae</taxon>
        <taxon>Leeia</taxon>
    </lineage>
</organism>
<keyword evidence="3 6" id="KW-0479">Metal-binding</keyword>
<feature type="domain" description="Cytochrome c" evidence="8">
    <location>
        <begin position="17"/>
        <end position="103"/>
    </location>
</feature>
<gene>
    <name evidence="9" type="ORF">HF682_15185</name>
</gene>
<evidence type="ECO:0000256" key="5">
    <source>
        <dbReference type="ARBA" id="ARBA00023004"/>
    </source>
</evidence>
<protein>
    <submittedName>
        <fullName evidence="9">C-type cytochrome</fullName>
    </submittedName>
</protein>
<dbReference type="GO" id="GO:0005506">
    <property type="term" value="F:iron ion binding"/>
    <property type="evidence" value="ECO:0007669"/>
    <property type="project" value="InterPro"/>
</dbReference>
<dbReference type="GO" id="GO:0009055">
    <property type="term" value="F:electron transfer activity"/>
    <property type="evidence" value="ECO:0007669"/>
    <property type="project" value="InterPro"/>
</dbReference>
<keyword evidence="5 6" id="KW-0408">Iron</keyword>
<keyword evidence="4" id="KW-0249">Electron transport</keyword>
<evidence type="ECO:0000313" key="9">
    <source>
        <dbReference type="EMBL" id="NLR76510.1"/>
    </source>
</evidence>
<dbReference type="InterPro" id="IPR036909">
    <property type="entry name" value="Cyt_c-like_dom_sf"/>
</dbReference>
<dbReference type="InterPro" id="IPR009056">
    <property type="entry name" value="Cyt_c-like_dom"/>
</dbReference>
<evidence type="ECO:0000256" key="6">
    <source>
        <dbReference type="PIRSR" id="PIRSR602324-1"/>
    </source>
</evidence>
<proteinExistence type="predicted"/>
<dbReference type="Proteomes" id="UP000587991">
    <property type="component" value="Unassembled WGS sequence"/>
</dbReference>
<feature type="binding site" description="covalent" evidence="6">
    <location>
        <position position="80"/>
    </location>
    <ligand>
        <name>heme c</name>
        <dbReference type="ChEBI" id="CHEBI:61717"/>
    </ligand>
</feature>
<evidence type="ECO:0000256" key="2">
    <source>
        <dbReference type="ARBA" id="ARBA00022617"/>
    </source>
</evidence>
<dbReference type="AlphaFoldDB" id="A0A847RZH9"/>
<comment type="caution">
    <text evidence="9">The sequence shown here is derived from an EMBL/GenBank/DDBJ whole genome shotgun (WGS) entry which is preliminary data.</text>
</comment>
<evidence type="ECO:0000256" key="3">
    <source>
        <dbReference type="ARBA" id="ARBA00022723"/>
    </source>
</evidence>
<dbReference type="PROSITE" id="PS51007">
    <property type="entry name" value="CYTC"/>
    <property type="match status" value="1"/>
</dbReference>
<dbReference type="Gene3D" id="1.10.760.10">
    <property type="entry name" value="Cytochrome c-like domain"/>
    <property type="match status" value="1"/>
</dbReference>
<keyword evidence="7" id="KW-0732">Signal</keyword>
<dbReference type="Pfam" id="PF00034">
    <property type="entry name" value="Cytochrom_C"/>
    <property type="match status" value="1"/>
</dbReference>
<feature type="binding site" description="covalent" evidence="6">
    <location>
        <position position="35"/>
    </location>
    <ligand>
        <name>heme c</name>
        <dbReference type="ChEBI" id="CHEBI:61717"/>
    </ligand>
</feature>
<name>A0A847RZH9_9NEIS</name>
<dbReference type="RefSeq" id="WP_168878187.1">
    <property type="nucleotide sequence ID" value="NZ_JABAIM010000004.1"/>
</dbReference>
<evidence type="ECO:0000259" key="8">
    <source>
        <dbReference type="PROSITE" id="PS51007"/>
    </source>
</evidence>
<dbReference type="SUPFAM" id="SSF46626">
    <property type="entry name" value="Cytochrome c"/>
    <property type="match status" value="1"/>
</dbReference>
<sequence>MKRFALLLASCLALSALNAQASMDLAKKHNCMACHAIDKKVVGPAFKDVAAKYKGVKDAETTLINKVKKGGSGVWGPVPMPANSPQVSDADIKALVKWVLTQK</sequence>
<feature type="signal peptide" evidence="7">
    <location>
        <begin position="1"/>
        <end position="21"/>
    </location>
</feature>
<keyword evidence="2 6" id="KW-0349">Heme</keyword>
<evidence type="ECO:0000313" key="10">
    <source>
        <dbReference type="Proteomes" id="UP000587991"/>
    </source>
</evidence>
<evidence type="ECO:0000256" key="7">
    <source>
        <dbReference type="SAM" id="SignalP"/>
    </source>
</evidence>
<dbReference type="GO" id="GO:0020037">
    <property type="term" value="F:heme binding"/>
    <property type="evidence" value="ECO:0007669"/>
    <property type="project" value="InterPro"/>
</dbReference>
<feature type="chain" id="PRO_5033025695" evidence="7">
    <location>
        <begin position="22"/>
        <end position="103"/>
    </location>
</feature>
<evidence type="ECO:0000256" key="1">
    <source>
        <dbReference type="ARBA" id="ARBA00022448"/>
    </source>
</evidence>
<keyword evidence="10" id="KW-1185">Reference proteome</keyword>